<evidence type="ECO:0000313" key="2">
    <source>
        <dbReference type="Proteomes" id="UP000248925"/>
    </source>
</evidence>
<dbReference type="Proteomes" id="UP000248925">
    <property type="component" value="Unassembled WGS sequence"/>
</dbReference>
<dbReference type="Gene3D" id="3.10.129.10">
    <property type="entry name" value="Hotdog Thioesterase"/>
    <property type="match status" value="1"/>
</dbReference>
<dbReference type="EMBL" id="PCDP01000061">
    <property type="protein sequence ID" value="PZM09169.1"/>
    <property type="molecule type" value="Genomic_DNA"/>
</dbReference>
<dbReference type="AlphaFoldDB" id="A0A2W4C6D6"/>
<reference evidence="1 2" key="1">
    <citation type="journal article" date="2018" name="Sci. Rep.">
        <title>Rhizobium tumorigenes sp. nov., a novel plant tumorigenic bacterium isolated from cane gall tumors on thornless blackberry.</title>
        <authorList>
            <person name="Kuzmanovi N."/>
            <person name="Smalla K."/>
            <person name="Gronow S."/>
            <person name="PuBawska J."/>
        </authorList>
    </citation>
    <scope>NUCLEOTIDE SEQUENCE [LARGE SCALE GENOMIC DNA]</scope>
    <source>
        <strain evidence="1 2">CCBAU 85046</strain>
    </source>
</reference>
<dbReference type="OrthoDB" id="8277620at2"/>
<keyword evidence="2" id="KW-1185">Reference proteome</keyword>
<dbReference type="InterPro" id="IPR029069">
    <property type="entry name" value="HotDog_dom_sf"/>
</dbReference>
<accession>A0A2W4C6D6</accession>
<sequence length="133" mass="15110">MSRVQRSEITEVRVPPRDVDRHGQMFIASYISEAETALSNFWRARPSVNDEPAYIATRASCSLHRGLHYDDLARFSVSVNKIGGKSVGFMVMVETGNELAAEVEILWLAVRGEEHDPAPLPEDTRDWLYKYLD</sequence>
<name>A0A2W4C6D6_9HYPH</name>
<organism evidence="1 2">
    <name type="scientific">Rhizobium tubonense</name>
    <dbReference type="NCBI Taxonomy" id="484088"/>
    <lineage>
        <taxon>Bacteria</taxon>
        <taxon>Pseudomonadati</taxon>
        <taxon>Pseudomonadota</taxon>
        <taxon>Alphaproteobacteria</taxon>
        <taxon>Hyphomicrobiales</taxon>
        <taxon>Rhizobiaceae</taxon>
        <taxon>Rhizobium/Agrobacterium group</taxon>
        <taxon>Rhizobium</taxon>
    </lineage>
</organism>
<dbReference type="Pfam" id="PF13279">
    <property type="entry name" value="4HBT_2"/>
    <property type="match status" value="1"/>
</dbReference>
<dbReference type="SUPFAM" id="SSF54637">
    <property type="entry name" value="Thioesterase/thiol ester dehydrase-isomerase"/>
    <property type="match status" value="1"/>
</dbReference>
<dbReference type="RefSeq" id="WP_111163319.1">
    <property type="nucleotide sequence ID" value="NZ_PCDP01000061.1"/>
</dbReference>
<protein>
    <submittedName>
        <fullName evidence="1">Thioesterase</fullName>
    </submittedName>
</protein>
<gene>
    <name evidence="1" type="ORF">CPY51_26990</name>
</gene>
<proteinExistence type="predicted"/>
<evidence type="ECO:0000313" key="1">
    <source>
        <dbReference type="EMBL" id="PZM09169.1"/>
    </source>
</evidence>
<comment type="caution">
    <text evidence="1">The sequence shown here is derived from an EMBL/GenBank/DDBJ whole genome shotgun (WGS) entry which is preliminary data.</text>
</comment>